<keyword evidence="4 5" id="KW-0472">Membrane</keyword>
<evidence type="ECO:0000313" key="6">
    <source>
        <dbReference type="EMBL" id="QKZ95193.1"/>
    </source>
</evidence>
<gene>
    <name evidence="6" type="primary">secY</name>
</gene>
<dbReference type="GO" id="GO:0016020">
    <property type="term" value="C:membrane"/>
    <property type="evidence" value="ECO:0007669"/>
    <property type="project" value="UniProtKB-SubCell"/>
</dbReference>
<evidence type="ECO:0000256" key="3">
    <source>
        <dbReference type="ARBA" id="ARBA00022989"/>
    </source>
</evidence>
<feature type="transmembrane region" description="Helical" evidence="5">
    <location>
        <begin position="219"/>
        <end position="240"/>
    </location>
</feature>
<accession>A0A7D5HK43</accession>
<evidence type="ECO:0000256" key="5">
    <source>
        <dbReference type="SAM" id="Phobius"/>
    </source>
</evidence>
<comment type="subcellular location">
    <subcellularLocation>
        <location evidence="1">Membrane</location>
        <topology evidence="1">Multi-pass membrane protein</topology>
    </subcellularLocation>
</comment>
<keyword evidence="6" id="KW-0496">Mitochondrion</keyword>
<dbReference type="InterPro" id="IPR002033">
    <property type="entry name" value="TatC"/>
</dbReference>
<feature type="transmembrane region" description="Helical" evidence="5">
    <location>
        <begin position="153"/>
        <end position="176"/>
    </location>
</feature>
<evidence type="ECO:0000256" key="2">
    <source>
        <dbReference type="ARBA" id="ARBA00022692"/>
    </source>
</evidence>
<dbReference type="AlphaFoldDB" id="A0A7D5HK43"/>
<feature type="transmembrane region" description="Helical" evidence="5">
    <location>
        <begin position="12"/>
        <end position="33"/>
    </location>
</feature>
<feature type="transmembrane region" description="Helical" evidence="5">
    <location>
        <begin position="99"/>
        <end position="123"/>
    </location>
</feature>
<geneLocation type="mitochondrion" evidence="6"/>
<keyword evidence="2 5" id="KW-0812">Transmembrane</keyword>
<sequence>MRIPLQFHLNEIKWRFGYFFFSFSNCLIIILNYHEAVFFWTTYSFSFVNDGKFITTHIAELFTTCIYISVNIVAFLNFPYAWYHCFNFFSSSWYKAQAWLFTQMQIFTFVTFFITKIIAYFLILPHAYVFLDTWTITTIYAFKVQLEARIEIYIRWACQTTYFLSNIIYLFSVRIIHFYLMDNMTNLHLFLRRNKKWILFFTFLFSSICLPAESVIQFYAFFFSLVFSEIIFFFTCLFFAKNNV</sequence>
<evidence type="ECO:0000256" key="1">
    <source>
        <dbReference type="ARBA" id="ARBA00004141"/>
    </source>
</evidence>
<dbReference type="Pfam" id="PF00902">
    <property type="entry name" value="TatC"/>
    <property type="match status" value="1"/>
</dbReference>
<keyword evidence="3 5" id="KW-1133">Transmembrane helix</keyword>
<feature type="transmembrane region" description="Helical" evidence="5">
    <location>
        <begin position="53"/>
        <end position="78"/>
    </location>
</feature>
<feature type="transmembrane region" description="Helical" evidence="5">
    <location>
        <begin position="197"/>
        <end position="213"/>
    </location>
</feature>
<evidence type="ECO:0000256" key="4">
    <source>
        <dbReference type="ARBA" id="ARBA00023136"/>
    </source>
</evidence>
<protein>
    <submittedName>
        <fullName evidence="6">Protein translocase subunit SecY</fullName>
    </submittedName>
</protein>
<proteinExistence type="predicted"/>
<reference evidence="6" key="1">
    <citation type="submission" date="2020-06" db="EMBL/GenBank/DDBJ databases">
        <title>The complete mitochondrial genome of Pyropia pulchra (Bangiophyceae, Rhodophyta).</title>
        <authorList>
            <person name="Lee J."/>
            <person name="Park S.I."/>
            <person name="Miller K.A."/>
            <person name="Yoon H.S."/>
        </authorList>
    </citation>
    <scope>NUCLEOTIDE SEQUENCE</scope>
</reference>
<name>A0A7D5HK43_9RHOD</name>
<organism evidence="6">
    <name type="scientific">Pyropia pulchra</name>
    <dbReference type="NCBI Taxonomy" id="60925"/>
    <lineage>
        <taxon>Eukaryota</taxon>
        <taxon>Rhodophyta</taxon>
        <taxon>Bangiophyceae</taxon>
        <taxon>Bangiales</taxon>
        <taxon>Bangiaceae</taxon>
        <taxon>Pyropia</taxon>
    </lineage>
</organism>
<dbReference type="EMBL" id="MT588076">
    <property type="protein sequence ID" value="QKZ95193.1"/>
    <property type="molecule type" value="Genomic_DNA"/>
</dbReference>